<dbReference type="AlphaFoldDB" id="A0A7J5XMW2"/>
<proteinExistence type="predicted"/>
<comment type="caution">
    <text evidence="1">The sequence shown here is derived from an EMBL/GenBank/DDBJ whole genome shotgun (WGS) entry which is preliminary data.</text>
</comment>
<evidence type="ECO:0000313" key="1">
    <source>
        <dbReference type="EMBL" id="KAF3838422.1"/>
    </source>
</evidence>
<protein>
    <submittedName>
        <fullName evidence="1">Uncharacterized protein</fullName>
    </submittedName>
</protein>
<organism evidence="1 2">
    <name type="scientific">Dissostichus mawsoni</name>
    <name type="common">Antarctic cod</name>
    <dbReference type="NCBI Taxonomy" id="36200"/>
    <lineage>
        <taxon>Eukaryota</taxon>
        <taxon>Metazoa</taxon>
        <taxon>Chordata</taxon>
        <taxon>Craniata</taxon>
        <taxon>Vertebrata</taxon>
        <taxon>Euteleostomi</taxon>
        <taxon>Actinopterygii</taxon>
        <taxon>Neopterygii</taxon>
        <taxon>Teleostei</taxon>
        <taxon>Neoteleostei</taxon>
        <taxon>Acanthomorphata</taxon>
        <taxon>Eupercaria</taxon>
        <taxon>Perciformes</taxon>
        <taxon>Notothenioidei</taxon>
        <taxon>Nototheniidae</taxon>
        <taxon>Dissostichus</taxon>
    </lineage>
</organism>
<gene>
    <name evidence="1" type="ORF">F7725_010190</name>
</gene>
<name>A0A7J5XMW2_DISMA</name>
<dbReference type="EMBL" id="JAAKFY010000022">
    <property type="protein sequence ID" value="KAF3838422.1"/>
    <property type="molecule type" value="Genomic_DNA"/>
</dbReference>
<sequence>MLDVVPTIQTTGSYHRQDLCLFTVGKILTGLGGEGRVVSGQKPDRQMDGKKFLQHFESVRGKYSCKVSRDS</sequence>
<accession>A0A7J5XMW2</accession>
<evidence type="ECO:0000313" key="2">
    <source>
        <dbReference type="Proteomes" id="UP000518266"/>
    </source>
</evidence>
<dbReference type="Proteomes" id="UP000518266">
    <property type="component" value="Unassembled WGS sequence"/>
</dbReference>
<keyword evidence="2" id="KW-1185">Reference proteome</keyword>
<reference evidence="1 2" key="1">
    <citation type="submission" date="2020-03" db="EMBL/GenBank/DDBJ databases">
        <title>Dissostichus mawsoni Genome sequencing and assembly.</title>
        <authorList>
            <person name="Park H."/>
        </authorList>
    </citation>
    <scope>NUCLEOTIDE SEQUENCE [LARGE SCALE GENOMIC DNA]</scope>
    <source>
        <strain evidence="1">DM0001</strain>
        <tissue evidence="1">Muscle</tissue>
    </source>
</reference>